<keyword evidence="2" id="KW-1185">Reference proteome</keyword>
<evidence type="ECO:0000313" key="1">
    <source>
        <dbReference type="EMBL" id="EPE27161.1"/>
    </source>
</evidence>
<dbReference type="GeneID" id="19462131"/>
<dbReference type="AlphaFoldDB" id="S3D512"/>
<dbReference type="eggNOG" id="ENOG502SNS1">
    <property type="taxonomic scope" value="Eukaryota"/>
</dbReference>
<sequence length="442" mass="50277">MWHTVYVLGTVPASVNDHVVHVAPLKRNATSSPPVVDVVTKALHAFPLRTSDSASVDSPPELQRPGLQEYVATNIDMFRPFDRLSQLISCLDFPLHMDPPTILSSPEEMQNSFQQLNSATDLELIMGSFVQNLTEAQAAGLANAQIPSSSFKPSRWTDKDKFLNALGIPRSIHPQLNNSILRTLKMGDPVAQHSASLILQAFRSFPRMMIRRETFPCFVHPHWNEYLGNCLNLTHREPLVNSSMWSMIRAEELRFAENVDNMPPDHLMSAIQASSIYIIIRFLDNSPHEPVQALQMLLYFQVLCERMRQHMDGVFFSYEHVTPNRTWDSWILAENCRRMAIVWFLMGRVVGLTTGIPCASADDCRSLPLPCARAVWEARSYTAWENEYVNFYHKEPQELKTYGDLIDAHERSDDPRYAELIDCWNASTDGVGYLMNLAMPIV</sequence>
<gene>
    <name evidence="1" type="ORF">GLAREA_03075</name>
</gene>
<reference evidence="1 2" key="1">
    <citation type="journal article" date="2013" name="BMC Genomics">
        <title>Genomics-driven discovery of the pneumocandin biosynthetic gene cluster in the fungus Glarea lozoyensis.</title>
        <authorList>
            <person name="Chen L."/>
            <person name="Yue Q."/>
            <person name="Zhang X."/>
            <person name="Xiang M."/>
            <person name="Wang C."/>
            <person name="Li S."/>
            <person name="Che Y."/>
            <person name="Ortiz-Lopez F.J."/>
            <person name="Bills G.F."/>
            <person name="Liu X."/>
            <person name="An Z."/>
        </authorList>
    </citation>
    <scope>NUCLEOTIDE SEQUENCE [LARGE SCALE GENOMIC DNA]</scope>
    <source>
        <strain evidence="2">ATCC 20868 / MF5171</strain>
    </source>
</reference>
<dbReference type="OrthoDB" id="2441642at2759"/>
<evidence type="ECO:0000313" key="2">
    <source>
        <dbReference type="Proteomes" id="UP000016922"/>
    </source>
</evidence>
<dbReference type="OMA" id="THEILCE"/>
<evidence type="ECO:0008006" key="3">
    <source>
        <dbReference type="Google" id="ProtNLM"/>
    </source>
</evidence>
<proteinExistence type="predicted"/>
<accession>S3D512</accession>
<dbReference type="HOGENOM" id="CLU_619711_0_0_1"/>
<dbReference type="RefSeq" id="XP_008086351.1">
    <property type="nucleotide sequence ID" value="XM_008088160.1"/>
</dbReference>
<dbReference type="STRING" id="1116229.S3D512"/>
<dbReference type="KEGG" id="glz:GLAREA_03075"/>
<dbReference type="Proteomes" id="UP000016922">
    <property type="component" value="Unassembled WGS sequence"/>
</dbReference>
<organism evidence="1 2">
    <name type="scientific">Glarea lozoyensis (strain ATCC 20868 / MF5171)</name>
    <dbReference type="NCBI Taxonomy" id="1116229"/>
    <lineage>
        <taxon>Eukaryota</taxon>
        <taxon>Fungi</taxon>
        <taxon>Dikarya</taxon>
        <taxon>Ascomycota</taxon>
        <taxon>Pezizomycotina</taxon>
        <taxon>Leotiomycetes</taxon>
        <taxon>Helotiales</taxon>
        <taxon>Helotiaceae</taxon>
        <taxon>Glarea</taxon>
    </lineage>
</organism>
<name>S3D512_GLAL2</name>
<protein>
    <recommendedName>
        <fullName evidence="3">Transcription factor domain-containing protein</fullName>
    </recommendedName>
</protein>
<dbReference type="EMBL" id="KE145370">
    <property type="protein sequence ID" value="EPE27161.1"/>
    <property type="molecule type" value="Genomic_DNA"/>
</dbReference>